<dbReference type="EMBL" id="LAZR01026595">
    <property type="protein sequence ID" value="KKL68236.1"/>
    <property type="molecule type" value="Genomic_DNA"/>
</dbReference>
<evidence type="ECO:0000313" key="1">
    <source>
        <dbReference type="EMBL" id="KKL68236.1"/>
    </source>
</evidence>
<reference evidence="1" key="1">
    <citation type="journal article" date="2015" name="Nature">
        <title>Complex archaea that bridge the gap between prokaryotes and eukaryotes.</title>
        <authorList>
            <person name="Spang A."/>
            <person name="Saw J.H."/>
            <person name="Jorgensen S.L."/>
            <person name="Zaremba-Niedzwiedzka K."/>
            <person name="Martijn J."/>
            <person name="Lind A.E."/>
            <person name="van Eijk R."/>
            <person name="Schleper C."/>
            <person name="Guy L."/>
            <person name="Ettema T.J."/>
        </authorList>
    </citation>
    <scope>NUCLEOTIDE SEQUENCE</scope>
</reference>
<protein>
    <submittedName>
        <fullName evidence="1">Uncharacterized protein</fullName>
    </submittedName>
</protein>
<dbReference type="Pfam" id="PF15933">
    <property type="entry name" value="RnlB_antitoxin"/>
    <property type="match status" value="1"/>
</dbReference>
<name>A0A0F9EPP4_9ZZZZ</name>
<dbReference type="AlphaFoldDB" id="A0A0F9EPP4"/>
<accession>A0A0F9EPP4</accession>
<dbReference type="InterPro" id="IPR031834">
    <property type="entry name" value="RnlB/LsoB_antitoxin"/>
</dbReference>
<gene>
    <name evidence="1" type="ORF">LCGC14_2127000</name>
</gene>
<sequence length="122" mass="14403">MAKYYHIKKLNTDSYLYIILSKSYVSPIDEIEELERDLEEMSAKGKVIFDLLLSNGDSPDRYFEAEFDGKKIIRNTFKQINLISRTIEMASINFYRESFHLLEDSVLTRQKKFLLKKSLHAL</sequence>
<comment type="caution">
    <text evidence="1">The sequence shown here is derived from an EMBL/GenBank/DDBJ whole genome shotgun (WGS) entry which is preliminary data.</text>
</comment>
<organism evidence="1">
    <name type="scientific">marine sediment metagenome</name>
    <dbReference type="NCBI Taxonomy" id="412755"/>
    <lineage>
        <taxon>unclassified sequences</taxon>
        <taxon>metagenomes</taxon>
        <taxon>ecological metagenomes</taxon>
    </lineage>
</organism>
<proteinExistence type="predicted"/>